<evidence type="ECO:0000313" key="1">
    <source>
        <dbReference type="EMBL" id="SBT50109.1"/>
    </source>
</evidence>
<evidence type="ECO:0000313" key="2">
    <source>
        <dbReference type="EMBL" id="SBT50413.1"/>
    </source>
</evidence>
<keyword evidence="4" id="KW-1185">Reference proteome</keyword>
<proteinExistence type="predicted"/>
<reference evidence="1" key="3">
    <citation type="submission" date="2016-05" db="EMBL/GenBank/DDBJ databases">
        <authorList>
            <person name="Lavstsen T."/>
            <person name="Jespersen J.S."/>
        </authorList>
    </citation>
    <scope>NUCLEOTIDE SEQUENCE [LARGE SCALE GENOMIC DNA]</scope>
</reference>
<evidence type="ECO:0000313" key="3">
    <source>
        <dbReference type="Proteomes" id="UP000078550"/>
    </source>
</evidence>
<evidence type="ECO:0000313" key="4">
    <source>
        <dbReference type="Proteomes" id="UP000078555"/>
    </source>
</evidence>
<gene>
    <name evidence="1" type="ORF">POVWA1_060790</name>
    <name evidence="2" type="ORF">POVWA2_060130</name>
</gene>
<reference evidence="3" key="1">
    <citation type="submission" date="2016-05" db="EMBL/GenBank/DDBJ databases">
        <authorList>
            <person name="Naeem Raeece"/>
        </authorList>
    </citation>
    <scope>NUCLEOTIDE SEQUENCE [LARGE SCALE GENOMIC DNA]</scope>
</reference>
<dbReference type="EMBL" id="FLRE01000201">
    <property type="protein sequence ID" value="SBT50413.1"/>
    <property type="molecule type" value="Genomic_DNA"/>
</dbReference>
<sequence length="142" mass="17078">MHNSVAELVPGNFLTMHVPSFFKEEKNAEFECFKKEYNEIKNKIDFISEGCEKYDEKVKEESKIIKHKSVFYNFQNVEELKKLLKEKEEIKILIDEKHEQTMNKLMSYIEEQRINLDYVKNKNFDEINELNSSFDLVRIART</sequence>
<protein>
    <submittedName>
        <fullName evidence="1">GAS8-like protein, putative</fullName>
    </submittedName>
</protein>
<dbReference type="AlphaFoldDB" id="A0A1A9A1N3"/>
<accession>A0A1A9A1N3</accession>
<dbReference type="EMBL" id="FLRD01000159">
    <property type="protein sequence ID" value="SBT50109.1"/>
    <property type="molecule type" value="Genomic_DNA"/>
</dbReference>
<organism evidence="1 4">
    <name type="scientific">Plasmodium ovale wallikeri</name>
    <dbReference type="NCBI Taxonomy" id="864142"/>
    <lineage>
        <taxon>Eukaryota</taxon>
        <taxon>Sar</taxon>
        <taxon>Alveolata</taxon>
        <taxon>Apicomplexa</taxon>
        <taxon>Aconoidasida</taxon>
        <taxon>Haemosporida</taxon>
        <taxon>Plasmodiidae</taxon>
        <taxon>Plasmodium</taxon>
        <taxon>Plasmodium (Plasmodium)</taxon>
    </lineage>
</organism>
<dbReference type="Proteomes" id="UP000078555">
    <property type="component" value="Unassembled WGS sequence"/>
</dbReference>
<name>A0A1A9A1N3_PLAOA</name>
<dbReference type="Proteomes" id="UP000078550">
    <property type="component" value="Unassembled WGS sequence"/>
</dbReference>
<reference evidence="4" key="2">
    <citation type="submission" date="2016-05" db="EMBL/GenBank/DDBJ databases">
        <authorList>
            <person name="Naeem R."/>
        </authorList>
    </citation>
    <scope>NUCLEOTIDE SEQUENCE [LARGE SCALE GENOMIC DNA]</scope>
</reference>